<evidence type="ECO:0000313" key="3">
    <source>
        <dbReference type="Proteomes" id="UP000809829"/>
    </source>
</evidence>
<keyword evidence="3" id="KW-1185">Reference proteome</keyword>
<gene>
    <name evidence="2" type="ORF">JOC83_002226</name>
</gene>
<comment type="caution">
    <text evidence="2">The sequence shown here is derived from an EMBL/GenBank/DDBJ whole genome shotgun (WGS) entry which is preliminary data.</text>
</comment>
<proteinExistence type="predicted"/>
<evidence type="ECO:0000313" key="2">
    <source>
        <dbReference type="EMBL" id="MBM7703379.1"/>
    </source>
</evidence>
<feature type="transmembrane region" description="Helical" evidence="1">
    <location>
        <begin position="77"/>
        <end position="98"/>
    </location>
</feature>
<keyword evidence="1" id="KW-0472">Membrane</keyword>
<protein>
    <submittedName>
        <fullName evidence="2">Magnesium-transporting ATPase (P-type)</fullName>
    </submittedName>
</protein>
<keyword evidence="1" id="KW-1133">Transmembrane helix</keyword>
<dbReference type="EMBL" id="JAFBFC010000003">
    <property type="protein sequence ID" value="MBM7703379.1"/>
    <property type="molecule type" value="Genomic_DNA"/>
</dbReference>
<feature type="transmembrane region" description="Helical" evidence="1">
    <location>
        <begin position="7"/>
        <end position="28"/>
    </location>
</feature>
<keyword evidence="1" id="KW-0812">Transmembrane</keyword>
<organism evidence="2 3">
    <name type="scientific">Priestia iocasae</name>
    <dbReference type="NCBI Taxonomy" id="2291674"/>
    <lineage>
        <taxon>Bacteria</taxon>
        <taxon>Bacillati</taxon>
        <taxon>Bacillota</taxon>
        <taxon>Bacilli</taxon>
        <taxon>Bacillales</taxon>
        <taxon>Bacillaceae</taxon>
        <taxon>Priestia</taxon>
    </lineage>
</organism>
<sequence length="110" mass="12869">MKIRSYILIFVTSFIFTIFTPFIFNTYVDKVTVGEKVAFGVPFPFVFQQTETPFMSSSTPIAVTFNSYFNEHVTFSLIPFLLSLVSSFFLFLAISYLFQKLFSFRMERNE</sequence>
<evidence type="ECO:0000256" key="1">
    <source>
        <dbReference type="SAM" id="Phobius"/>
    </source>
</evidence>
<accession>A0ABS2QVA0</accession>
<dbReference type="Proteomes" id="UP000809829">
    <property type="component" value="Unassembled WGS sequence"/>
</dbReference>
<name>A0ABS2QVA0_9BACI</name>
<reference evidence="2 3" key="1">
    <citation type="submission" date="2021-01" db="EMBL/GenBank/DDBJ databases">
        <title>Genomic Encyclopedia of Type Strains, Phase IV (KMG-IV): sequencing the most valuable type-strain genomes for metagenomic binning, comparative biology and taxonomic classification.</title>
        <authorList>
            <person name="Goeker M."/>
        </authorList>
    </citation>
    <scope>NUCLEOTIDE SEQUENCE [LARGE SCALE GENOMIC DNA]</scope>
    <source>
        <strain evidence="2 3">DSM 104297</strain>
    </source>
</reference>
<dbReference type="RefSeq" id="WP_205187121.1">
    <property type="nucleotide sequence ID" value="NZ_JAFBFC010000003.1"/>
</dbReference>